<comment type="caution">
    <text evidence="2">The sequence shown here is derived from an EMBL/GenBank/DDBJ whole genome shotgun (WGS) entry which is preliminary data.</text>
</comment>
<evidence type="ECO:0000313" key="2">
    <source>
        <dbReference type="EMBL" id="OXA42171.1"/>
    </source>
</evidence>
<feature type="transmembrane region" description="Helical" evidence="1">
    <location>
        <begin position="159"/>
        <end position="180"/>
    </location>
</feature>
<evidence type="ECO:0000256" key="1">
    <source>
        <dbReference type="SAM" id="Phobius"/>
    </source>
</evidence>
<keyword evidence="1" id="KW-1133">Transmembrane helix</keyword>
<keyword evidence="1" id="KW-0472">Membrane</keyword>
<organism evidence="2 3">
    <name type="scientific">Folsomia candida</name>
    <name type="common">Springtail</name>
    <dbReference type="NCBI Taxonomy" id="158441"/>
    <lineage>
        <taxon>Eukaryota</taxon>
        <taxon>Metazoa</taxon>
        <taxon>Ecdysozoa</taxon>
        <taxon>Arthropoda</taxon>
        <taxon>Hexapoda</taxon>
        <taxon>Collembola</taxon>
        <taxon>Entomobryomorpha</taxon>
        <taxon>Isotomoidea</taxon>
        <taxon>Isotomidae</taxon>
        <taxon>Proisotominae</taxon>
        <taxon>Folsomia</taxon>
    </lineage>
</organism>
<sequence>MPTPLAFKALTYNFKINDRLCKLPISHNPKSNQFVITKLTSASKAQYSAWFFNVFFLFLTCTMGSSGYVVIRQFIKPKQHITMVHTILYTMISGAGSIVAGIVVYVVKYGEEAVDRVNWLVWFHEEQLKGTVVTSAKMKVKKAKKPPIWRNLSGDLDTFGLAMSAVFFPLPYIPLIAVPFGMIANLDVYKFVLEDFIPTAVYELIIVQIVIRSISAVIAYICFAESVRIFPMIGYLAVLPIQLLTRIVGKMGKIDLTCRPISHILSVLYSYTQISSLVLAMQENDATSNFLLLQTGIWLGAGSIYGTIRLHNVVPLGFYLIFPFFILIVLIITEQLLPVIVSILENSKTSLAQWVTQLSGNGRPEDKCLRRYFTAMRPIRYVAGLNGNYFYDIDNSIMTSFLCSILDNAINLLMSLPVVHVA</sequence>
<name>A0A226DC06_FOLCA</name>
<dbReference type="EMBL" id="LNIX01000027">
    <property type="protein sequence ID" value="OXA42171.1"/>
    <property type="molecule type" value="Genomic_DNA"/>
</dbReference>
<dbReference type="Proteomes" id="UP000198287">
    <property type="component" value="Unassembled WGS sequence"/>
</dbReference>
<reference evidence="2 3" key="1">
    <citation type="submission" date="2015-12" db="EMBL/GenBank/DDBJ databases">
        <title>The genome of Folsomia candida.</title>
        <authorList>
            <person name="Faddeeva A."/>
            <person name="Derks M.F."/>
            <person name="Anvar Y."/>
            <person name="Smit S."/>
            <person name="Van Straalen N."/>
            <person name="Roelofs D."/>
        </authorList>
    </citation>
    <scope>NUCLEOTIDE SEQUENCE [LARGE SCALE GENOMIC DNA]</scope>
    <source>
        <strain evidence="2 3">VU population</strain>
        <tissue evidence="2">Whole body</tissue>
    </source>
</reference>
<feature type="transmembrane region" description="Helical" evidence="1">
    <location>
        <begin position="50"/>
        <end position="71"/>
    </location>
</feature>
<feature type="transmembrane region" description="Helical" evidence="1">
    <location>
        <begin position="201"/>
        <end position="223"/>
    </location>
</feature>
<keyword evidence="3" id="KW-1185">Reference proteome</keyword>
<protein>
    <submittedName>
        <fullName evidence="2">Uncharacterized protein</fullName>
    </submittedName>
</protein>
<feature type="transmembrane region" description="Helical" evidence="1">
    <location>
        <begin position="83"/>
        <end position="107"/>
    </location>
</feature>
<evidence type="ECO:0000313" key="3">
    <source>
        <dbReference type="Proteomes" id="UP000198287"/>
    </source>
</evidence>
<accession>A0A226DC06</accession>
<proteinExistence type="predicted"/>
<keyword evidence="1" id="KW-0812">Transmembrane</keyword>
<feature type="transmembrane region" description="Helical" evidence="1">
    <location>
        <begin position="229"/>
        <end position="249"/>
    </location>
</feature>
<dbReference type="AlphaFoldDB" id="A0A226DC06"/>
<feature type="transmembrane region" description="Helical" evidence="1">
    <location>
        <begin position="313"/>
        <end position="332"/>
    </location>
</feature>
<gene>
    <name evidence="2" type="ORF">Fcan01_23270</name>
</gene>